<dbReference type="AlphaFoldDB" id="A0A6J7G813"/>
<dbReference type="Pfam" id="PF13622">
    <property type="entry name" value="4HBT_3"/>
    <property type="match status" value="1"/>
</dbReference>
<feature type="domain" description="Acyl-CoA thioesterase-like N-terminal HotDog" evidence="1">
    <location>
        <begin position="29"/>
        <end position="109"/>
    </location>
</feature>
<evidence type="ECO:0000259" key="2">
    <source>
        <dbReference type="Pfam" id="PF20789"/>
    </source>
</evidence>
<evidence type="ECO:0000259" key="1">
    <source>
        <dbReference type="Pfam" id="PF13622"/>
    </source>
</evidence>
<name>A0A6J7G813_9ZZZZ</name>
<feature type="domain" description="Acyl-CoA thioesterase-like C-terminal" evidence="2">
    <location>
        <begin position="152"/>
        <end position="269"/>
    </location>
</feature>
<organism evidence="3">
    <name type="scientific">freshwater metagenome</name>
    <dbReference type="NCBI Taxonomy" id="449393"/>
    <lineage>
        <taxon>unclassified sequences</taxon>
        <taxon>metagenomes</taxon>
        <taxon>ecological metagenomes</taxon>
    </lineage>
</organism>
<dbReference type="InterPro" id="IPR029069">
    <property type="entry name" value="HotDog_dom_sf"/>
</dbReference>
<dbReference type="CDD" id="cd03443">
    <property type="entry name" value="PaaI_thioesterase"/>
    <property type="match status" value="1"/>
</dbReference>
<protein>
    <submittedName>
        <fullName evidence="3">Unannotated protein</fullName>
    </submittedName>
</protein>
<gene>
    <name evidence="3" type="ORF">UFOPK3564_00666</name>
</gene>
<sequence length="272" mass="28271">MTGADAVAVAGAAGAADGTATWTLQPVARGPWDARSAHGGAPAALLARAVEALAVDGQRVSSLSYTFLGPVPIGEVEVRTRVTKAGRRFQVVEATLGAGGRTAMELRAVLLRRGRVDLPSGIGAPWPGLPPPEGLEATPSWFLPADEIAFHPTAMEIRVVDGSLDEPAPKGRSAWLRLRIPVVGGESPSGAQRAAAAADFGNGLSTPVGFDGYLFVNCDLHVALHRDPAGEWIGVRSRTELDRAGTGLTTTELHDAAGRFGTATQTLFVDTR</sequence>
<dbReference type="Gene3D" id="2.40.160.210">
    <property type="entry name" value="Acyl-CoA thioesterase, double hotdog domain"/>
    <property type="match status" value="1"/>
</dbReference>
<dbReference type="InterPro" id="IPR049449">
    <property type="entry name" value="TesB_ACOT8-like_N"/>
</dbReference>
<dbReference type="EMBL" id="CAFBMK010000024">
    <property type="protein sequence ID" value="CAB4902608.1"/>
    <property type="molecule type" value="Genomic_DNA"/>
</dbReference>
<proteinExistence type="predicted"/>
<dbReference type="SUPFAM" id="SSF54637">
    <property type="entry name" value="Thioesterase/thiol ester dehydrase-isomerase"/>
    <property type="match status" value="2"/>
</dbReference>
<dbReference type="InterPro" id="IPR042171">
    <property type="entry name" value="Acyl-CoA_hotdog"/>
</dbReference>
<evidence type="ECO:0000313" key="3">
    <source>
        <dbReference type="EMBL" id="CAB4902608.1"/>
    </source>
</evidence>
<dbReference type="Pfam" id="PF20789">
    <property type="entry name" value="4HBT_3C"/>
    <property type="match status" value="1"/>
</dbReference>
<dbReference type="InterPro" id="IPR049450">
    <property type="entry name" value="ACOT8-like_C"/>
</dbReference>
<reference evidence="3" key="1">
    <citation type="submission" date="2020-05" db="EMBL/GenBank/DDBJ databases">
        <authorList>
            <person name="Chiriac C."/>
            <person name="Salcher M."/>
            <person name="Ghai R."/>
            <person name="Kavagutti S V."/>
        </authorList>
    </citation>
    <scope>NUCLEOTIDE SEQUENCE</scope>
</reference>
<accession>A0A6J7G813</accession>